<keyword evidence="10" id="KW-0175">Coiled coil</keyword>
<keyword evidence="4" id="KW-0132">Cell division</keyword>
<feature type="coiled-coil region" evidence="10">
    <location>
        <begin position="202"/>
        <end position="236"/>
    </location>
</feature>
<feature type="region of interest" description="Disordered" evidence="11">
    <location>
        <begin position="120"/>
        <end position="157"/>
    </location>
</feature>
<dbReference type="GO" id="GO:0007010">
    <property type="term" value="P:cytoskeleton organization"/>
    <property type="evidence" value="ECO:0007669"/>
    <property type="project" value="UniProtKB-ARBA"/>
</dbReference>
<evidence type="ECO:0000256" key="3">
    <source>
        <dbReference type="ARBA" id="ARBA00022490"/>
    </source>
</evidence>
<evidence type="ECO:0000259" key="12">
    <source>
        <dbReference type="PROSITE" id="PS50021"/>
    </source>
</evidence>
<dbReference type="STRING" id="2163413.A0A4P6XVQ7"/>
<dbReference type="InterPro" id="IPR036872">
    <property type="entry name" value="CH_dom_sf"/>
</dbReference>
<keyword evidence="3" id="KW-0963">Cytoplasm</keyword>
<dbReference type="Gene3D" id="1.10.418.10">
    <property type="entry name" value="Calponin-like domain"/>
    <property type="match status" value="1"/>
</dbReference>
<comment type="similarity">
    <text evidence="2">Belongs to the MAPRE family.</text>
</comment>
<dbReference type="AlphaFoldDB" id="A0A4P6XVQ7"/>
<evidence type="ECO:0000256" key="9">
    <source>
        <dbReference type="PROSITE-ProRule" id="PRU00576"/>
    </source>
</evidence>
<evidence type="ECO:0000313" key="14">
    <source>
        <dbReference type="EMBL" id="QBM91015.1"/>
    </source>
</evidence>
<dbReference type="GO" id="GO:0030473">
    <property type="term" value="P:nuclear migration along microtubule"/>
    <property type="evidence" value="ECO:0007669"/>
    <property type="project" value="UniProtKB-ARBA"/>
</dbReference>
<dbReference type="GO" id="GO:0035371">
    <property type="term" value="C:microtubule plus-end"/>
    <property type="evidence" value="ECO:0007669"/>
    <property type="project" value="UniProtKB-ARBA"/>
</dbReference>
<evidence type="ECO:0000256" key="1">
    <source>
        <dbReference type="ARBA" id="ARBA00004245"/>
    </source>
</evidence>
<evidence type="ECO:0000313" key="15">
    <source>
        <dbReference type="Proteomes" id="UP000292447"/>
    </source>
</evidence>
<dbReference type="GO" id="GO:0072686">
    <property type="term" value="C:mitotic spindle"/>
    <property type="evidence" value="ECO:0007669"/>
    <property type="project" value="UniProtKB-ARBA"/>
</dbReference>
<evidence type="ECO:0000259" key="13">
    <source>
        <dbReference type="PROSITE" id="PS51230"/>
    </source>
</evidence>
<evidence type="ECO:0000256" key="8">
    <source>
        <dbReference type="ARBA" id="ARBA00023306"/>
    </source>
</evidence>
<keyword evidence="5 9" id="KW-0493">Microtubule</keyword>
<dbReference type="Pfam" id="PF03271">
    <property type="entry name" value="EB1"/>
    <property type="match status" value="1"/>
</dbReference>
<feature type="domain" description="EB1 C-terminal" evidence="13">
    <location>
        <begin position="208"/>
        <end position="288"/>
    </location>
</feature>
<evidence type="ECO:0000256" key="5">
    <source>
        <dbReference type="ARBA" id="ARBA00022701"/>
    </source>
</evidence>
<accession>A0A4P6XVQ7</accession>
<dbReference type="InterPro" id="IPR036133">
    <property type="entry name" value="EB1_C_sf"/>
</dbReference>
<dbReference type="EMBL" id="CP034462">
    <property type="protein sequence ID" value="QBM91015.1"/>
    <property type="molecule type" value="Genomic_DNA"/>
</dbReference>
<dbReference type="SUPFAM" id="SSF140612">
    <property type="entry name" value="EB1 dimerisation domain-like"/>
    <property type="match status" value="1"/>
</dbReference>
<keyword evidence="15" id="KW-1185">Reference proteome</keyword>
<reference evidence="15" key="1">
    <citation type="submission" date="2019-03" db="EMBL/GenBank/DDBJ databases">
        <title>Snf2 controls pulcherriminic acid biosynthesis and connects pigmentation and antifungal activity of the yeast Metschnikowia pulcherrima.</title>
        <authorList>
            <person name="Gore-Lloyd D."/>
            <person name="Sumann I."/>
            <person name="Brachmann A.O."/>
            <person name="Schneeberger K."/>
            <person name="Ortiz-Merino R.A."/>
            <person name="Moreno-Beltran M."/>
            <person name="Schlaefli M."/>
            <person name="Kirner P."/>
            <person name="Santos Kron A."/>
            <person name="Wolfe K.H."/>
            <person name="Piel J."/>
            <person name="Ahrens C.H."/>
            <person name="Henk D."/>
            <person name="Freimoser F.M."/>
        </authorList>
    </citation>
    <scope>NUCLEOTIDE SEQUENCE [LARGE SCALE GENOMIC DNA]</scope>
    <source>
        <strain evidence="15">APC 1.2</strain>
    </source>
</reference>
<name>A0A4P6XVQ7_9ASCO</name>
<evidence type="ECO:0000256" key="4">
    <source>
        <dbReference type="ARBA" id="ARBA00022618"/>
    </source>
</evidence>
<evidence type="ECO:0000256" key="6">
    <source>
        <dbReference type="ARBA" id="ARBA00022776"/>
    </source>
</evidence>
<dbReference type="InterPro" id="IPR027328">
    <property type="entry name" value="MAPRE"/>
</dbReference>
<evidence type="ECO:0000256" key="10">
    <source>
        <dbReference type="SAM" id="Coils"/>
    </source>
</evidence>
<dbReference type="PROSITE" id="PS51230">
    <property type="entry name" value="EB1_C"/>
    <property type="match status" value="1"/>
</dbReference>
<dbReference type="Proteomes" id="UP000292447">
    <property type="component" value="Chromosome VII"/>
</dbReference>
<dbReference type="InterPro" id="IPR001715">
    <property type="entry name" value="CH_dom"/>
</dbReference>
<dbReference type="SUPFAM" id="SSF47576">
    <property type="entry name" value="Calponin-homology domain, CH-domain"/>
    <property type="match status" value="1"/>
</dbReference>
<dbReference type="GO" id="GO:0051010">
    <property type="term" value="F:microtubule plus-end binding"/>
    <property type="evidence" value="ECO:0007669"/>
    <property type="project" value="UniProtKB-ARBA"/>
</dbReference>
<dbReference type="PROSITE" id="PS50021">
    <property type="entry name" value="CH"/>
    <property type="match status" value="1"/>
</dbReference>
<protein>
    <submittedName>
        <fullName evidence="14">Microtubule-associated protein, RP/EB family</fullName>
    </submittedName>
</protein>
<proteinExistence type="inferred from homology"/>
<dbReference type="PANTHER" id="PTHR10623">
    <property type="entry name" value="MICROTUBULE-ASSOCIATED PROTEIN RP/EB FAMILY MEMBER"/>
    <property type="match status" value="1"/>
</dbReference>
<organism evidence="14 15">
    <name type="scientific">Metschnikowia aff. pulcherrima</name>
    <dbReference type="NCBI Taxonomy" id="2163413"/>
    <lineage>
        <taxon>Eukaryota</taxon>
        <taxon>Fungi</taxon>
        <taxon>Dikarya</taxon>
        <taxon>Ascomycota</taxon>
        <taxon>Saccharomycotina</taxon>
        <taxon>Pichiomycetes</taxon>
        <taxon>Metschnikowiaceae</taxon>
        <taxon>Metschnikowia</taxon>
    </lineage>
</organism>
<dbReference type="Gene3D" id="1.20.5.1430">
    <property type="match status" value="1"/>
</dbReference>
<gene>
    <name evidence="14" type="primary">MPUL0G00570</name>
    <name evidence="14" type="ORF">METSCH_G00570</name>
</gene>
<keyword evidence="7" id="KW-0206">Cytoskeleton</keyword>
<dbReference type="FunFam" id="1.10.418.10:FF:000028">
    <property type="entry name" value="RP/EB family microtubule-associated protein"/>
    <property type="match status" value="1"/>
</dbReference>
<comment type="subcellular location">
    <subcellularLocation>
        <location evidence="1">Cytoplasm</location>
        <location evidence="1">Cytoskeleton</location>
    </subcellularLocation>
</comment>
<dbReference type="Pfam" id="PF00307">
    <property type="entry name" value="CH"/>
    <property type="match status" value="1"/>
</dbReference>
<dbReference type="InterPro" id="IPR004953">
    <property type="entry name" value="EB1_C"/>
</dbReference>
<evidence type="ECO:0000256" key="7">
    <source>
        <dbReference type="ARBA" id="ARBA00023212"/>
    </source>
</evidence>
<evidence type="ECO:0000256" key="2">
    <source>
        <dbReference type="ARBA" id="ARBA00010729"/>
    </source>
</evidence>
<keyword evidence="8" id="KW-0131">Cell cycle</keyword>
<keyword evidence="6" id="KW-0498">Mitosis</keyword>
<sequence>MMVIGESRSELLQWLNSTFALEYTKVEQCGMGAAYCQIMDLIYGGVAMNKVKFGSNTSEYDARNNMKVLQAAFNRHKITRHVDTERLIKCRLQDNLELLQWLKRHWMENKDANVAYDAAARRRGTPQPPPGERAGAGLSRRTTAGPGSGNLTPRAASRVSSRVISAGSISGNGSTALSVPKQRVTLAGSNSKSDLSNQKVLSADVSRDLAEKSRALDRANEENAECKLMMETLETERNFYYNKLREIEVLSRRMQDLHEQEDVAQLSVLDVMAEIQKVLYSTEKGFEIQDNTDAESF</sequence>
<feature type="domain" description="Calponin-homology (CH)" evidence="12">
    <location>
        <begin position="5"/>
        <end position="107"/>
    </location>
</feature>
<dbReference type="GO" id="GO:0051301">
    <property type="term" value="P:cell division"/>
    <property type="evidence" value="ECO:0007669"/>
    <property type="project" value="UniProtKB-KW"/>
</dbReference>
<evidence type="ECO:0000256" key="11">
    <source>
        <dbReference type="SAM" id="MobiDB-lite"/>
    </source>
</evidence>
<dbReference type="GO" id="GO:0051233">
    <property type="term" value="C:spindle midzone"/>
    <property type="evidence" value="ECO:0007669"/>
    <property type="project" value="UniProtKB-ARBA"/>
</dbReference>
<dbReference type="GO" id="GO:0035372">
    <property type="term" value="P:protein localization to microtubule"/>
    <property type="evidence" value="ECO:0007669"/>
    <property type="project" value="UniProtKB-ARBA"/>
</dbReference>